<evidence type="ECO:0000256" key="1">
    <source>
        <dbReference type="SAM" id="MobiDB-lite"/>
    </source>
</evidence>
<evidence type="ECO:0000259" key="2">
    <source>
        <dbReference type="PROSITE" id="PS51841"/>
    </source>
</evidence>
<dbReference type="SUPFAM" id="SSF74853">
    <property type="entry name" value="Lamin A/C globular tail domain"/>
    <property type="match status" value="1"/>
</dbReference>
<accession>A0ABD5RRI2</accession>
<dbReference type="Proteomes" id="UP001596099">
    <property type="component" value="Unassembled WGS sequence"/>
</dbReference>
<dbReference type="InterPro" id="IPR035681">
    <property type="entry name" value="ComA-like_MBL"/>
</dbReference>
<organism evidence="3 4">
    <name type="scientific">Halomarina salina</name>
    <dbReference type="NCBI Taxonomy" id="1872699"/>
    <lineage>
        <taxon>Archaea</taxon>
        <taxon>Methanobacteriati</taxon>
        <taxon>Methanobacteriota</taxon>
        <taxon>Stenosarchaea group</taxon>
        <taxon>Halobacteria</taxon>
        <taxon>Halobacteriales</taxon>
        <taxon>Natronomonadaceae</taxon>
        <taxon>Halomarina</taxon>
    </lineage>
</organism>
<dbReference type="PROSITE" id="PS51841">
    <property type="entry name" value="LTD"/>
    <property type="match status" value="1"/>
</dbReference>
<feature type="region of interest" description="Disordered" evidence="1">
    <location>
        <begin position="29"/>
        <end position="51"/>
    </location>
</feature>
<dbReference type="RefSeq" id="WP_247416880.1">
    <property type="nucleotide sequence ID" value="NZ_JALLGW010000001.1"/>
</dbReference>
<dbReference type="PANTHER" id="PTHR30619">
    <property type="entry name" value="DNA INTERNALIZATION/COMPETENCE PROTEIN COMEC/REC2"/>
    <property type="match status" value="1"/>
</dbReference>
<dbReference type="CDD" id="cd07731">
    <property type="entry name" value="ComA-like_MBL-fold"/>
    <property type="match status" value="1"/>
</dbReference>
<dbReference type="InterPro" id="IPR001322">
    <property type="entry name" value="Lamin_tail_dom"/>
</dbReference>
<dbReference type="PANTHER" id="PTHR30619:SF1">
    <property type="entry name" value="RECOMBINATION PROTEIN 2"/>
    <property type="match status" value="1"/>
</dbReference>
<comment type="caution">
    <text evidence="3">The sequence shown here is derived from an EMBL/GenBank/DDBJ whole genome shotgun (WGS) entry which is preliminary data.</text>
</comment>
<dbReference type="PROSITE" id="PS51257">
    <property type="entry name" value="PROKAR_LIPOPROTEIN"/>
    <property type="match status" value="1"/>
</dbReference>
<dbReference type="InterPro" id="IPR036415">
    <property type="entry name" value="Lamin_tail_dom_sf"/>
</dbReference>
<dbReference type="Gene3D" id="3.60.15.10">
    <property type="entry name" value="Ribonuclease Z/Hydroxyacylglutathione hydrolase-like"/>
    <property type="match status" value="1"/>
</dbReference>
<name>A0ABD5RRI2_9EURY</name>
<dbReference type="Gene3D" id="2.60.40.1260">
    <property type="entry name" value="Lamin Tail domain"/>
    <property type="match status" value="1"/>
</dbReference>
<dbReference type="Pfam" id="PF00753">
    <property type="entry name" value="Lactamase_B"/>
    <property type="match status" value="1"/>
</dbReference>
<proteinExistence type="predicted"/>
<evidence type="ECO:0000313" key="4">
    <source>
        <dbReference type="Proteomes" id="UP001596099"/>
    </source>
</evidence>
<dbReference type="Pfam" id="PF00932">
    <property type="entry name" value="LTD"/>
    <property type="match status" value="1"/>
</dbReference>
<protein>
    <submittedName>
        <fullName evidence="3">Lamin tail domain-containing protein</fullName>
    </submittedName>
</protein>
<dbReference type="InterPro" id="IPR001279">
    <property type="entry name" value="Metallo-B-lactamas"/>
</dbReference>
<gene>
    <name evidence="3" type="ORF">ACFPYI_16445</name>
</gene>
<feature type="region of interest" description="Disordered" evidence="1">
    <location>
        <begin position="310"/>
        <end position="374"/>
    </location>
</feature>
<dbReference type="AlphaFoldDB" id="A0ABD5RRI2"/>
<dbReference type="EMBL" id="JBHSQH010000001">
    <property type="protein sequence ID" value="MFC5972924.1"/>
    <property type="molecule type" value="Genomic_DNA"/>
</dbReference>
<sequence length="483" mass="49676">MSSVLRVALCCLAVVLAGCAGVGVAPTETPGSADGSGTAGGGDTTTLAPVDGDSNGTLTVHFLNVGQGDATLLVSPSGETMLVDTGDYQDDGEHVVDYLRSNGIDRVDHLVTTHADADHVGGHPAVIEYLETEGEGVGAVYDPGIAASTRTYEEYLDAVERYDVPLYEVRAGDDLPFSGVAAAVLGPPEGYLADGDRNENSVVLRVGHGDTAFLLTGDAGSTAEGWLVDRYGDRLDATVLKVGHHGSASSTSAAFLAAVSPSVAVVSSAYDSEYGHPHEEVLGRLADRSIPTFWTGTHGDVVVRSDGQRVTVATQQAAPTDADDLRSGDATDPDASGDVESRLTVGGSGTGAVTSSGTTVAADGGTQEGPASSAGDLRLVEVHADAEGHDGDNLDDEYVVFENAGEGALDLSGWTVRDEAGHEYTFGDVTLEPGERVTLHTGSGSDTESDLYWGSDGPLWNNDGDTVTVETANGVRVLSESYE</sequence>
<evidence type="ECO:0000313" key="3">
    <source>
        <dbReference type="EMBL" id="MFC5972924.1"/>
    </source>
</evidence>
<dbReference type="SMART" id="SM00849">
    <property type="entry name" value="Lactamase_B"/>
    <property type="match status" value="1"/>
</dbReference>
<dbReference type="InterPro" id="IPR052159">
    <property type="entry name" value="Competence_DNA_uptake"/>
</dbReference>
<dbReference type="InterPro" id="IPR036866">
    <property type="entry name" value="RibonucZ/Hydroxyglut_hydro"/>
</dbReference>
<feature type="domain" description="LTD" evidence="2">
    <location>
        <begin position="365"/>
        <end position="483"/>
    </location>
</feature>
<reference evidence="3 4" key="1">
    <citation type="journal article" date="2019" name="Int. J. Syst. Evol. Microbiol.">
        <title>The Global Catalogue of Microorganisms (GCM) 10K type strain sequencing project: providing services to taxonomists for standard genome sequencing and annotation.</title>
        <authorList>
            <consortium name="The Broad Institute Genomics Platform"/>
            <consortium name="The Broad Institute Genome Sequencing Center for Infectious Disease"/>
            <person name="Wu L."/>
            <person name="Ma J."/>
        </authorList>
    </citation>
    <scope>NUCLEOTIDE SEQUENCE [LARGE SCALE GENOMIC DNA]</scope>
    <source>
        <strain evidence="3 4">CGMCC 1.12543</strain>
    </source>
</reference>
<feature type="compositionally biased region" description="Low complexity" evidence="1">
    <location>
        <begin position="310"/>
        <end position="320"/>
    </location>
</feature>
<feature type="compositionally biased region" description="Low complexity" evidence="1">
    <location>
        <begin position="351"/>
        <end position="362"/>
    </location>
</feature>
<keyword evidence="4" id="KW-1185">Reference proteome</keyword>
<dbReference type="SUPFAM" id="SSF56281">
    <property type="entry name" value="Metallo-hydrolase/oxidoreductase"/>
    <property type="match status" value="1"/>
</dbReference>